<dbReference type="EMBL" id="DSZN01000044">
    <property type="protein sequence ID" value="HGQ85235.1"/>
    <property type="molecule type" value="Genomic_DNA"/>
</dbReference>
<sequence length="120" mass="13758">MVKTHRDLDVWKNGIELVKRIYVLTSNFPKEEIYTLTSQIRRSAISIPSNIAEGAARNSKKEFLQFLYIALGSAAELETQLIISKELGYIKDLNIFDDLEKLKVQLIGLIKYLKNKEKTA</sequence>
<name>A0A7C4JQT4_9BACT</name>
<dbReference type="SUPFAM" id="SSF158446">
    <property type="entry name" value="IVS-encoded protein-like"/>
    <property type="match status" value="1"/>
</dbReference>
<dbReference type="AlphaFoldDB" id="A0A7C4JQT4"/>
<gene>
    <name evidence="1" type="ORF">ENT66_02360</name>
</gene>
<evidence type="ECO:0000313" key="1">
    <source>
        <dbReference type="EMBL" id="HGQ85235.1"/>
    </source>
</evidence>
<dbReference type="InterPro" id="IPR012657">
    <property type="entry name" value="23S_rRNA-intervening_sequence"/>
</dbReference>
<dbReference type="Gene3D" id="1.20.1440.60">
    <property type="entry name" value="23S rRNA-intervening sequence"/>
    <property type="match status" value="1"/>
</dbReference>
<dbReference type="NCBIfam" id="TIGR02436">
    <property type="entry name" value="four helix bundle protein"/>
    <property type="match status" value="1"/>
</dbReference>
<dbReference type="PANTHER" id="PTHR38471">
    <property type="entry name" value="FOUR HELIX BUNDLE PROTEIN"/>
    <property type="match status" value="1"/>
</dbReference>
<comment type="caution">
    <text evidence="1">The sequence shown here is derived from an EMBL/GenBank/DDBJ whole genome shotgun (WGS) entry which is preliminary data.</text>
</comment>
<dbReference type="NCBIfam" id="NF008911">
    <property type="entry name" value="PRK12275.1-2"/>
    <property type="match status" value="1"/>
</dbReference>
<accession>A0A7C4JQT4</accession>
<dbReference type="CDD" id="cd16377">
    <property type="entry name" value="23S_rRNA_IVP_like"/>
    <property type="match status" value="1"/>
</dbReference>
<organism evidence="1">
    <name type="scientific">Thermodesulfobacterium geofontis</name>
    <dbReference type="NCBI Taxonomy" id="1295609"/>
    <lineage>
        <taxon>Bacteria</taxon>
        <taxon>Pseudomonadati</taxon>
        <taxon>Thermodesulfobacteriota</taxon>
        <taxon>Thermodesulfobacteria</taxon>
        <taxon>Thermodesulfobacteriales</taxon>
        <taxon>Thermodesulfobacteriaceae</taxon>
        <taxon>Thermodesulfobacterium</taxon>
    </lineage>
</organism>
<protein>
    <submittedName>
        <fullName evidence="1">Four helix bundle protein</fullName>
    </submittedName>
</protein>
<dbReference type="PANTHER" id="PTHR38471:SF2">
    <property type="entry name" value="FOUR HELIX BUNDLE PROTEIN"/>
    <property type="match status" value="1"/>
</dbReference>
<dbReference type="Pfam" id="PF05635">
    <property type="entry name" value="23S_rRNA_IVP"/>
    <property type="match status" value="1"/>
</dbReference>
<reference evidence="1" key="1">
    <citation type="journal article" date="2020" name="mSystems">
        <title>Genome- and Community-Level Interaction Insights into Carbon Utilization and Element Cycling Functions of Hydrothermarchaeota in Hydrothermal Sediment.</title>
        <authorList>
            <person name="Zhou Z."/>
            <person name="Liu Y."/>
            <person name="Xu W."/>
            <person name="Pan J."/>
            <person name="Luo Z.H."/>
            <person name="Li M."/>
        </authorList>
    </citation>
    <scope>NUCLEOTIDE SEQUENCE [LARGE SCALE GENOMIC DNA]</scope>
    <source>
        <strain evidence="1">SpSt-6</strain>
    </source>
</reference>
<dbReference type="InterPro" id="IPR036583">
    <property type="entry name" value="23S_rRNA_IVS_sf"/>
</dbReference>
<proteinExistence type="predicted"/>